<organism evidence="2 3">
    <name type="scientific">Pseudoalteromonas arctica</name>
    <dbReference type="NCBI Taxonomy" id="394751"/>
    <lineage>
        <taxon>Bacteria</taxon>
        <taxon>Pseudomonadati</taxon>
        <taxon>Pseudomonadota</taxon>
        <taxon>Gammaproteobacteria</taxon>
        <taxon>Alteromonadales</taxon>
        <taxon>Pseudoalteromonadaceae</taxon>
        <taxon>Pseudoalteromonas</taxon>
    </lineage>
</organism>
<gene>
    <name evidence="2" type="ORF">HHO47_16205</name>
</gene>
<evidence type="ECO:0000313" key="3">
    <source>
        <dbReference type="Proteomes" id="UP000570493"/>
    </source>
</evidence>
<comment type="caution">
    <text evidence="2">The sequence shown here is derived from an EMBL/GenBank/DDBJ whole genome shotgun (WGS) entry which is preliminary data.</text>
</comment>
<protein>
    <submittedName>
        <fullName evidence="2">Uncharacterized protein</fullName>
    </submittedName>
</protein>
<accession>A0A7Y0HDU6</accession>
<sequence length="82" mass="9194">MEAPWNGEKVNLFIRSLAILFIICALIAFSGFLFALFESGEITLNNLGFRSVFGILSAPYCFLLFLKVAVTGYAPKSWIPWK</sequence>
<name>A0A7Y0HDU6_9GAMM</name>
<dbReference type="Proteomes" id="UP000570493">
    <property type="component" value="Unassembled WGS sequence"/>
</dbReference>
<proteinExistence type="predicted"/>
<reference evidence="2" key="1">
    <citation type="submission" date="2020-04" db="EMBL/GenBank/DDBJ databases">
        <title>Genome Sequencing for Pseudoaltermonas arctica.</title>
        <authorList>
            <person name="Elkins N.S."/>
        </authorList>
    </citation>
    <scope>NUCLEOTIDE SEQUENCE [LARGE SCALE GENOMIC DNA]</scope>
    <source>
        <strain evidence="2">NEC-BIFX-2020_0012</strain>
    </source>
</reference>
<dbReference type="RefSeq" id="WP_169021236.1">
    <property type="nucleotide sequence ID" value="NZ_JABBMT010000034.1"/>
</dbReference>
<keyword evidence="1" id="KW-0472">Membrane</keyword>
<evidence type="ECO:0000256" key="1">
    <source>
        <dbReference type="SAM" id="Phobius"/>
    </source>
</evidence>
<evidence type="ECO:0000313" key="2">
    <source>
        <dbReference type="EMBL" id="NMM42322.1"/>
    </source>
</evidence>
<keyword evidence="1" id="KW-1133">Transmembrane helix</keyword>
<dbReference type="AlphaFoldDB" id="A0A7Y0HDU6"/>
<feature type="transmembrane region" description="Helical" evidence="1">
    <location>
        <begin position="49"/>
        <end position="74"/>
    </location>
</feature>
<keyword evidence="3" id="KW-1185">Reference proteome</keyword>
<dbReference type="EMBL" id="JABBMT010000034">
    <property type="protein sequence ID" value="NMM42322.1"/>
    <property type="molecule type" value="Genomic_DNA"/>
</dbReference>
<keyword evidence="1" id="KW-0812">Transmembrane</keyword>
<feature type="transmembrane region" description="Helical" evidence="1">
    <location>
        <begin position="12"/>
        <end position="37"/>
    </location>
</feature>